<evidence type="ECO:0000313" key="1">
    <source>
        <dbReference type="EMBL" id="VAW34189.1"/>
    </source>
</evidence>
<gene>
    <name evidence="1" type="ORF">MNBD_CHLOROFLEXI01-3800</name>
</gene>
<proteinExistence type="predicted"/>
<organism evidence="1">
    <name type="scientific">hydrothermal vent metagenome</name>
    <dbReference type="NCBI Taxonomy" id="652676"/>
    <lineage>
        <taxon>unclassified sequences</taxon>
        <taxon>metagenomes</taxon>
        <taxon>ecological metagenomes</taxon>
    </lineage>
</organism>
<sequence length="68" mass="7329">MMQNLQTLLFIPFIAALLVRLLARQPRLASAAGAMVVGGLWLWLRGIDASSTAVILWGQPLALTAVNQ</sequence>
<name>A0A3B0VBH6_9ZZZZ</name>
<protein>
    <submittedName>
        <fullName evidence="1">Uncharacterized protein</fullName>
    </submittedName>
</protein>
<reference evidence="1" key="1">
    <citation type="submission" date="2018-06" db="EMBL/GenBank/DDBJ databases">
        <authorList>
            <person name="Zhirakovskaya E."/>
        </authorList>
    </citation>
    <scope>NUCLEOTIDE SEQUENCE</scope>
</reference>
<dbReference type="EMBL" id="UOEU01000518">
    <property type="protein sequence ID" value="VAW34189.1"/>
    <property type="molecule type" value="Genomic_DNA"/>
</dbReference>
<dbReference type="AlphaFoldDB" id="A0A3B0VBH6"/>
<feature type="non-terminal residue" evidence="1">
    <location>
        <position position="68"/>
    </location>
</feature>
<accession>A0A3B0VBH6</accession>